<evidence type="ECO:0000313" key="1">
    <source>
        <dbReference type="EMBL" id="GAA3358231.1"/>
    </source>
</evidence>
<dbReference type="InterPro" id="IPR010451">
    <property type="entry name" value="Acetoacetate_decarboxylase"/>
</dbReference>
<reference evidence="2" key="1">
    <citation type="journal article" date="2019" name="Int. J. Syst. Evol. Microbiol.">
        <title>The Global Catalogue of Microorganisms (GCM) 10K type strain sequencing project: providing services to taxonomists for standard genome sequencing and annotation.</title>
        <authorList>
            <consortium name="The Broad Institute Genomics Platform"/>
            <consortium name="The Broad Institute Genome Sequencing Center for Infectious Disease"/>
            <person name="Wu L."/>
            <person name="Ma J."/>
        </authorList>
    </citation>
    <scope>NUCLEOTIDE SEQUENCE [LARGE SCALE GENOMIC DNA]</scope>
    <source>
        <strain evidence="2">JCM 9687</strain>
    </source>
</reference>
<sequence length="201" mass="21886">MTYPPEPWELHGDLHLSLWSLPEVELPGVPLETPPVLIGDRGLVGTAWVRYGPGSVLEYDELLVAVLVRDGAVPRVHISQIWVDSPESLRGGRELWGIPKESAEFRRRTGARVTSCAAGGIASAGFSRLARVPGRWPFAYRVAQDLHEFQQSPVRGSAGLTWCSAVWRFDPDGPLAWLDGRRPVASAALTDFSMSFGAASG</sequence>
<dbReference type="Gene3D" id="2.40.400.10">
    <property type="entry name" value="Acetoacetate decarboxylase-like"/>
    <property type="match status" value="1"/>
</dbReference>
<name>A0ABP6RP24_9PSEU</name>
<keyword evidence="2" id="KW-1185">Reference proteome</keyword>
<dbReference type="Pfam" id="PF06314">
    <property type="entry name" value="ADC"/>
    <property type="match status" value="1"/>
</dbReference>
<dbReference type="InterPro" id="IPR023375">
    <property type="entry name" value="ADC_dom_sf"/>
</dbReference>
<accession>A0ABP6RP24</accession>
<dbReference type="RefSeq" id="WP_224956706.1">
    <property type="nucleotide sequence ID" value="NZ_BAAAYK010000038.1"/>
</dbReference>
<evidence type="ECO:0000313" key="2">
    <source>
        <dbReference type="Proteomes" id="UP001500483"/>
    </source>
</evidence>
<dbReference type="SUPFAM" id="SSF160104">
    <property type="entry name" value="Acetoacetate decarboxylase-like"/>
    <property type="match status" value="1"/>
</dbReference>
<proteinExistence type="predicted"/>
<comment type="caution">
    <text evidence="1">The sequence shown here is derived from an EMBL/GenBank/DDBJ whole genome shotgun (WGS) entry which is preliminary data.</text>
</comment>
<gene>
    <name evidence="1" type="ORF">GCM10020366_29500</name>
</gene>
<organism evidence="1 2">
    <name type="scientific">Saccharopolyspora gregorii</name>
    <dbReference type="NCBI Taxonomy" id="33914"/>
    <lineage>
        <taxon>Bacteria</taxon>
        <taxon>Bacillati</taxon>
        <taxon>Actinomycetota</taxon>
        <taxon>Actinomycetes</taxon>
        <taxon>Pseudonocardiales</taxon>
        <taxon>Pseudonocardiaceae</taxon>
        <taxon>Saccharopolyspora</taxon>
    </lineage>
</organism>
<dbReference type="EMBL" id="BAAAYK010000038">
    <property type="protein sequence ID" value="GAA3358231.1"/>
    <property type="molecule type" value="Genomic_DNA"/>
</dbReference>
<protein>
    <submittedName>
        <fullName evidence="1">Acetoacetate decarboxylase family protein</fullName>
    </submittedName>
</protein>
<dbReference type="Proteomes" id="UP001500483">
    <property type="component" value="Unassembled WGS sequence"/>
</dbReference>